<dbReference type="PROSITE" id="PS51153">
    <property type="entry name" value="RPW8"/>
    <property type="match status" value="1"/>
</dbReference>
<dbReference type="InterPro" id="IPR032675">
    <property type="entry name" value="LRR_dom_sf"/>
</dbReference>
<dbReference type="InterPro" id="IPR027417">
    <property type="entry name" value="P-loop_NTPase"/>
</dbReference>
<dbReference type="KEGG" id="mnt:21396409"/>
<proteinExistence type="inferred from homology"/>
<accession>W9SSL9</accession>
<dbReference type="InterPro" id="IPR002182">
    <property type="entry name" value="NB-ARC"/>
</dbReference>
<dbReference type="PRINTS" id="PR00364">
    <property type="entry name" value="DISEASERSIST"/>
</dbReference>
<dbReference type="Gene3D" id="3.40.50.300">
    <property type="entry name" value="P-loop containing nucleotide triphosphate hydrolases"/>
    <property type="match status" value="1"/>
</dbReference>
<dbReference type="GO" id="GO:0007166">
    <property type="term" value="P:cell surface receptor signaling pathway"/>
    <property type="evidence" value="ECO:0007669"/>
    <property type="project" value="InterPro"/>
</dbReference>
<keyword evidence="3" id="KW-0611">Plant defense</keyword>
<dbReference type="Pfam" id="PF23598">
    <property type="entry name" value="LRR_14"/>
    <property type="match status" value="1"/>
</dbReference>
<dbReference type="Gene3D" id="1.20.930.20">
    <property type="entry name" value="Adaptor protein Cbl, N-terminal domain"/>
    <property type="match status" value="1"/>
</dbReference>
<evidence type="ECO:0000256" key="3">
    <source>
        <dbReference type="ARBA" id="ARBA00022821"/>
    </source>
</evidence>
<dbReference type="InterPro" id="IPR036537">
    <property type="entry name" value="Adaptor_Cbl_N_dom_sf"/>
</dbReference>
<dbReference type="SUPFAM" id="SSF52047">
    <property type="entry name" value="RNI-like"/>
    <property type="match status" value="1"/>
</dbReference>
<dbReference type="Pfam" id="PF00931">
    <property type="entry name" value="NB-ARC"/>
    <property type="match status" value="1"/>
</dbReference>
<comment type="similarity">
    <text evidence="1">Belongs to the disease resistance NB-LRR family.</text>
</comment>
<evidence type="ECO:0000313" key="6">
    <source>
        <dbReference type="Proteomes" id="UP000030645"/>
    </source>
</evidence>
<dbReference type="Gene3D" id="1.10.10.10">
    <property type="entry name" value="Winged helix-like DNA-binding domain superfamily/Winged helix DNA-binding domain"/>
    <property type="match status" value="1"/>
</dbReference>
<reference evidence="6" key="1">
    <citation type="submission" date="2013-01" db="EMBL/GenBank/DDBJ databases">
        <title>Draft Genome Sequence of a Mulberry Tree, Morus notabilis C.K. Schneid.</title>
        <authorList>
            <person name="He N."/>
            <person name="Zhao S."/>
        </authorList>
    </citation>
    <scope>NUCLEOTIDE SEQUENCE</scope>
</reference>
<gene>
    <name evidence="5" type="ORF">L484_013226</name>
</gene>
<evidence type="ECO:0000256" key="2">
    <source>
        <dbReference type="ARBA" id="ARBA00022737"/>
    </source>
</evidence>
<dbReference type="Pfam" id="PF05659">
    <property type="entry name" value="RPW8"/>
    <property type="match status" value="1"/>
</dbReference>
<dbReference type="eggNOG" id="ENOG502QSSA">
    <property type="taxonomic scope" value="Eukaryota"/>
</dbReference>
<dbReference type="InterPro" id="IPR008808">
    <property type="entry name" value="Powdery_mildew-R_dom"/>
</dbReference>
<dbReference type="PANTHER" id="PTHR36766">
    <property type="entry name" value="PLANT BROAD-SPECTRUM MILDEW RESISTANCE PROTEIN RPW8"/>
    <property type="match status" value="1"/>
</dbReference>
<dbReference type="OrthoDB" id="2016095at2759"/>
<dbReference type="PANTHER" id="PTHR36766:SF3">
    <property type="entry name" value="RPW8 DOMAIN-CONTAINING PROTEIN"/>
    <property type="match status" value="1"/>
</dbReference>
<dbReference type="InterPro" id="IPR042197">
    <property type="entry name" value="Apaf_helical"/>
</dbReference>
<dbReference type="Gene3D" id="1.10.8.430">
    <property type="entry name" value="Helical domain of apoptotic protease-activating factors"/>
    <property type="match status" value="1"/>
</dbReference>
<feature type="domain" description="RPW8" evidence="4">
    <location>
        <begin position="1"/>
        <end position="149"/>
    </location>
</feature>
<keyword evidence="6" id="KW-1185">Reference proteome</keyword>
<dbReference type="SUPFAM" id="SSF52540">
    <property type="entry name" value="P-loop containing nucleoside triphosphate hydrolases"/>
    <property type="match status" value="1"/>
</dbReference>
<dbReference type="Gene3D" id="3.80.10.10">
    <property type="entry name" value="Ribonuclease Inhibitor"/>
    <property type="match status" value="1"/>
</dbReference>
<evidence type="ECO:0000259" key="4">
    <source>
        <dbReference type="PROSITE" id="PS51153"/>
    </source>
</evidence>
<dbReference type="InterPro" id="IPR036388">
    <property type="entry name" value="WH-like_DNA-bd_sf"/>
</dbReference>
<dbReference type="InterPro" id="IPR055414">
    <property type="entry name" value="LRR_R13L4/SHOC2-like"/>
</dbReference>
<keyword evidence="2" id="KW-0677">Repeat</keyword>
<dbReference type="AlphaFoldDB" id="W9SSL9"/>
<name>W9SSL9_9ROSA</name>
<evidence type="ECO:0000313" key="5">
    <source>
        <dbReference type="EMBL" id="EXC24860.1"/>
    </source>
</evidence>
<dbReference type="Proteomes" id="UP000030645">
    <property type="component" value="Unassembled WGS sequence"/>
</dbReference>
<dbReference type="EMBL" id="KE346036">
    <property type="protein sequence ID" value="EXC24860.1"/>
    <property type="molecule type" value="Genomic_DNA"/>
</dbReference>
<dbReference type="GO" id="GO:0006952">
    <property type="term" value="P:defense response"/>
    <property type="evidence" value="ECO:0007669"/>
    <property type="project" value="UniProtKB-KW"/>
</dbReference>
<organism evidence="5 6">
    <name type="scientific">Morus notabilis</name>
    <dbReference type="NCBI Taxonomy" id="981085"/>
    <lineage>
        <taxon>Eukaryota</taxon>
        <taxon>Viridiplantae</taxon>
        <taxon>Streptophyta</taxon>
        <taxon>Embryophyta</taxon>
        <taxon>Tracheophyta</taxon>
        <taxon>Spermatophyta</taxon>
        <taxon>Magnoliopsida</taxon>
        <taxon>eudicotyledons</taxon>
        <taxon>Gunneridae</taxon>
        <taxon>Pentapetalae</taxon>
        <taxon>rosids</taxon>
        <taxon>fabids</taxon>
        <taxon>Rosales</taxon>
        <taxon>Moraceae</taxon>
        <taxon>Moreae</taxon>
        <taxon>Morus</taxon>
    </lineage>
</organism>
<protein>
    <submittedName>
        <fullName evidence="5">Putative disease resistance protein</fullName>
    </submittedName>
</protein>
<sequence length="812" mass="94135">MDLVAGGVIGLALQELVDKLKHIIKNAVSWRETFQNIMAKLESLQPLVKEIKELSRELDQQQKETTDFDTLISKALELVDEYPKVSKSKNIFKKSRYADKLQELDESLDQWLKLLQAYQSRDLKELLKLMRELQEMVIRLYTSKKLEQSQISSTRCCEVPEAPEFTVGLDVTLEELKAELLGEDSSVLVLTAPPGCGKTTLVQKLCKDSEIEEKFKRNIMYVKVSKTVDLNLIIQNLYQHNGRTAPVFRDKEDTLNCLEQLLKEIGPSPILLVLDDVWPEFQDMMFRFQIPEYKILVTSRYEFQAFGPVYKLETLSHEDAVKLFRNHAKLEDGSSKIPEDLVNEVVQHCKRVPLALKLIGLTLCGRPREIWRRELKKWSKWDSSVLDYMDKNDLLLCLKSSLDVLGEEDANLKECFLDLGSFPEDRRIPVTALNDIWTELHELEEDDATAYLFDLSRSNMANVVVTRRDVYEEDDYYSEHFATQHDMLRELAIHQSRQDPETQRKRLILELDEKKLPSWWNQRNELTFDARLVSITTDGKFSSKWCNMKLPEAEVLILNFQTENYVLPDFLKTMSKLKVLIITNYGFFPTKLSNFELLDSLTNLKRIRFERVVIPSLGETSIKLENLQKLSLFMCKVGQAFGSIQKSEPFPSLEELNIDYCTDFVELPAGFCNMVKDVLRKLSITHCHKLSTLPEEIGEMDNLEVLRLRSCIDLEKLPESICNLSNLNLLDISDCFSIRNLPEDMGNLRSLKKLNMKDCSRLRDLPPSVLDIEQLGDVVCDEELKELWEFYLPCEAKIKLRLAKEDVNLNWL</sequence>
<evidence type="ECO:0000256" key="1">
    <source>
        <dbReference type="ARBA" id="ARBA00008894"/>
    </source>
</evidence>
<dbReference type="GO" id="GO:0043531">
    <property type="term" value="F:ADP binding"/>
    <property type="evidence" value="ECO:0007669"/>
    <property type="project" value="InterPro"/>
</dbReference>